<accession>A0A9X1DAC7</accession>
<evidence type="ECO:0000313" key="1">
    <source>
        <dbReference type="EMBL" id="MBT2186319.1"/>
    </source>
</evidence>
<dbReference type="RefSeq" id="WP_214622073.1">
    <property type="nucleotide sequence ID" value="NZ_JAHGAW010000003.1"/>
</dbReference>
<reference evidence="1" key="1">
    <citation type="submission" date="2021-05" db="EMBL/GenBank/DDBJ databases">
        <title>Genome of Sphingobium sp. strain.</title>
        <authorList>
            <person name="Fan R."/>
        </authorList>
    </citation>
    <scope>NUCLEOTIDE SEQUENCE</scope>
    <source>
        <strain evidence="1">H33</strain>
    </source>
</reference>
<organism evidence="1 2">
    <name type="scientific">Sphingobium nicotianae</name>
    <dbReference type="NCBI Taxonomy" id="2782607"/>
    <lineage>
        <taxon>Bacteria</taxon>
        <taxon>Pseudomonadati</taxon>
        <taxon>Pseudomonadota</taxon>
        <taxon>Alphaproteobacteria</taxon>
        <taxon>Sphingomonadales</taxon>
        <taxon>Sphingomonadaceae</taxon>
        <taxon>Sphingobium</taxon>
    </lineage>
</organism>
<keyword evidence="2" id="KW-1185">Reference proteome</keyword>
<dbReference type="AlphaFoldDB" id="A0A9X1DAC7"/>
<proteinExistence type="predicted"/>
<sequence length="97" mass="11278">MIDDIEEGFKNAKHRQQWRNTLSTYAGQMAGWWEFHPRLSHRDRIRVQSLTVCRQQAITDFGAPRYLDDRYVGVTCLGRSVPVERPSDAIVTGLSKW</sequence>
<name>A0A9X1DAC7_9SPHN</name>
<gene>
    <name evidence="1" type="ORF">KK488_05100</name>
</gene>
<evidence type="ECO:0000313" key="2">
    <source>
        <dbReference type="Proteomes" id="UP001138757"/>
    </source>
</evidence>
<dbReference type="EMBL" id="JAHGAW010000003">
    <property type="protein sequence ID" value="MBT2186319.1"/>
    <property type="molecule type" value="Genomic_DNA"/>
</dbReference>
<protein>
    <submittedName>
        <fullName evidence="1">Uncharacterized protein</fullName>
    </submittedName>
</protein>
<dbReference type="Proteomes" id="UP001138757">
    <property type="component" value="Unassembled WGS sequence"/>
</dbReference>
<comment type="caution">
    <text evidence="1">The sequence shown here is derived from an EMBL/GenBank/DDBJ whole genome shotgun (WGS) entry which is preliminary data.</text>
</comment>